<dbReference type="PROSITE" id="PS50181">
    <property type="entry name" value="FBOX"/>
    <property type="match status" value="1"/>
</dbReference>
<keyword evidence="4" id="KW-1185">Reference proteome</keyword>
<dbReference type="InterPro" id="IPR001810">
    <property type="entry name" value="F-box_dom"/>
</dbReference>
<dbReference type="Proteomes" id="UP000288429">
    <property type="component" value="Unassembled WGS sequence"/>
</dbReference>
<dbReference type="InterPro" id="IPR036047">
    <property type="entry name" value="F-box-like_dom_sf"/>
</dbReference>
<protein>
    <recommendedName>
        <fullName evidence="2">F-box domain-containing protein</fullName>
    </recommendedName>
</protein>
<feature type="domain" description="F-box" evidence="2">
    <location>
        <begin position="8"/>
        <end position="53"/>
    </location>
</feature>
<dbReference type="EMBL" id="NIZV01000045">
    <property type="protein sequence ID" value="RSM16163.1"/>
    <property type="molecule type" value="Genomic_DNA"/>
</dbReference>
<evidence type="ECO:0000313" key="3">
    <source>
        <dbReference type="EMBL" id="RSM16163.1"/>
    </source>
</evidence>
<feature type="compositionally biased region" description="Acidic residues" evidence="1">
    <location>
        <begin position="252"/>
        <end position="269"/>
    </location>
</feature>
<accession>A0A428UPM5</accession>
<evidence type="ECO:0000259" key="2">
    <source>
        <dbReference type="PROSITE" id="PS50181"/>
    </source>
</evidence>
<comment type="caution">
    <text evidence="3">The sequence shown here is derived from an EMBL/GenBank/DDBJ whole genome shotgun (WGS) entry which is preliminary data.</text>
</comment>
<proteinExistence type="predicted"/>
<gene>
    <name evidence="3" type="ORF">CDV31_004626</name>
</gene>
<name>A0A428UPM5_9HYPO</name>
<reference evidence="3 4" key="1">
    <citation type="submission" date="2017-06" db="EMBL/GenBank/DDBJ databases">
        <title>Cmopartive genomic analysis of Ambrosia Fusariam Clade fungi.</title>
        <authorList>
            <person name="Stajich J.E."/>
            <person name="Carrillo J."/>
            <person name="Kijimoto T."/>
            <person name="Eskalen A."/>
            <person name="O'Donnell K."/>
            <person name="Kasson M."/>
        </authorList>
    </citation>
    <scope>NUCLEOTIDE SEQUENCE [LARGE SCALE GENOMIC DNA]</scope>
    <source>
        <strain evidence="3 4">NRRL 20438</strain>
    </source>
</reference>
<feature type="region of interest" description="Disordered" evidence="1">
    <location>
        <begin position="252"/>
        <end position="271"/>
    </location>
</feature>
<organism evidence="3 4">
    <name type="scientific">Fusarium ambrosium</name>
    <dbReference type="NCBI Taxonomy" id="131363"/>
    <lineage>
        <taxon>Eukaryota</taxon>
        <taxon>Fungi</taxon>
        <taxon>Dikarya</taxon>
        <taxon>Ascomycota</taxon>
        <taxon>Pezizomycotina</taxon>
        <taxon>Sordariomycetes</taxon>
        <taxon>Hypocreomycetidae</taxon>
        <taxon>Hypocreales</taxon>
        <taxon>Nectriaceae</taxon>
        <taxon>Fusarium</taxon>
        <taxon>Fusarium solani species complex</taxon>
    </lineage>
</organism>
<evidence type="ECO:0000313" key="4">
    <source>
        <dbReference type="Proteomes" id="UP000288429"/>
    </source>
</evidence>
<dbReference type="SUPFAM" id="SSF81383">
    <property type="entry name" value="F-box domain"/>
    <property type="match status" value="1"/>
</dbReference>
<dbReference type="AlphaFoldDB" id="A0A428UPM5"/>
<sequence>MRDCSVMTDLLRTLPREVFLLILDELPKADLKSLSRVSRWLRDGVAESLWNSITIRAWDETRLSDIQTSGLPQSSLKHAKKLYFLAEFKQVKGRRCPHYDAPCSSLSPGLNTDDNMGRRDVFHFDRLVRKAHSLLKRIKPGQLQSFSWNLGVCGPADIFGYRGILSLQQPLLRTLSLITDPTCIEHHAALRGRHIDLSSFHQLRNLTWRGPGPENLNTLSDVVRNNSAHLRKLELDFVNRFIVFNYDADATDVSDDSDDSDNSDVQDETENTRVTRKRSVFASVVLRLNHHPQRPLFRNICVLSLTQVPLSAYMAGAFNFDTLESLTLRMCPWWDVFLVRVMQLNLPIKLRAFEIVEDSDIAFEWGDGIISDFLNVFGGLEELCVSQTGPAPALDLWEILGCRHPTLKRFVHHQRSNEIDDVFQRPTDLPDLAVVGSDMRRIKEDPSRNPLTKLGLEFIGLACIPARLVSL</sequence>
<evidence type="ECO:0000256" key="1">
    <source>
        <dbReference type="SAM" id="MobiDB-lite"/>
    </source>
</evidence>
<dbReference type="Pfam" id="PF12937">
    <property type="entry name" value="F-box-like"/>
    <property type="match status" value="1"/>
</dbReference>